<feature type="region of interest" description="Disordered" evidence="3">
    <location>
        <begin position="363"/>
        <end position="384"/>
    </location>
</feature>
<dbReference type="GO" id="GO:0003723">
    <property type="term" value="F:RNA binding"/>
    <property type="evidence" value="ECO:0007669"/>
    <property type="project" value="UniProtKB-UniRule"/>
</dbReference>
<evidence type="ECO:0000256" key="2">
    <source>
        <dbReference type="PROSITE-ProRule" id="PRU00176"/>
    </source>
</evidence>
<dbReference type="Proteomes" id="UP000655225">
    <property type="component" value="Unassembled WGS sequence"/>
</dbReference>
<feature type="domain" description="RRM" evidence="4">
    <location>
        <begin position="216"/>
        <end position="293"/>
    </location>
</feature>
<dbReference type="EMBL" id="JABCRI010000011">
    <property type="protein sequence ID" value="KAF8398154.1"/>
    <property type="molecule type" value="Genomic_DNA"/>
</dbReference>
<organism evidence="5 6">
    <name type="scientific">Tetracentron sinense</name>
    <name type="common">Spur-leaf</name>
    <dbReference type="NCBI Taxonomy" id="13715"/>
    <lineage>
        <taxon>Eukaryota</taxon>
        <taxon>Viridiplantae</taxon>
        <taxon>Streptophyta</taxon>
        <taxon>Embryophyta</taxon>
        <taxon>Tracheophyta</taxon>
        <taxon>Spermatophyta</taxon>
        <taxon>Magnoliopsida</taxon>
        <taxon>Trochodendrales</taxon>
        <taxon>Trochodendraceae</taxon>
        <taxon>Tetracentron</taxon>
    </lineage>
</organism>
<protein>
    <recommendedName>
        <fullName evidence="4">RRM domain-containing protein</fullName>
    </recommendedName>
</protein>
<comment type="caution">
    <text evidence="5">The sequence shown here is derived from an EMBL/GenBank/DDBJ whole genome shotgun (WGS) entry which is preliminary data.</text>
</comment>
<evidence type="ECO:0000256" key="1">
    <source>
        <dbReference type="ARBA" id="ARBA00022884"/>
    </source>
</evidence>
<keyword evidence="1 2" id="KW-0694">RNA-binding</keyword>
<dbReference type="PANTHER" id="PTHR48024">
    <property type="entry name" value="GEO13361P1-RELATED"/>
    <property type="match status" value="1"/>
</dbReference>
<reference evidence="5 6" key="1">
    <citation type="submission" date="2020-04" db="EMBL/GenBank/DDBJ databases">
        <title>Plant Genome Project.</title>
        <authorList>
            <person name="Zhang R.-G."/>
        </authorList>
    </citation>
    <scope>NUCLEOTIDE SEQUENCE [LARGE SCALE GENOMIC DNA]</scope>
    <source>
        <strain evidence="5">YNK0</strain>
        <tissue evidence="5">Leaf</tissue>
    </source>
</reference>
<name>A0A834YY92_TETSI</name>
<evidence type="ECO:0000313" key="5">
    <source>
        <dbReference type="EMBL" id="KAF8398154.1"/>
    </source>
</evidence>
<dbReference type="SMART" id="SM00360">
    <property type="entry name" value="RRM"/>
    <property type="match status" value="2"/>
</dbReference>
<dbReference type="SUPFAM" id="SSF54928">
    <property type="entry name" value="RNA-binding domain, RBD"/>
    <property type="match status" value="1"/>
</dbReference>
<dbReference type="InterPro" id="IPR035979">
    <property type="entry name" value="RBD_domain_sf"/>
</dbReference>
<gene>
    <name evidence="5" type="ORF">HHK36_017080</name>
</gene>
<evidence type="ECO:0000313" key="6">
    <source>
        <dbReference type="Proteomes" id="UP000655225"/>
    </source>
</evidence>
<sequence>MAKKRKPAPKEEEPSSEDEEQLKLEEPSDQSEEDEEEEEEEDSDDEEEAEYGEEASSEEEEEVEEAKSESEEEEEDEGSRRETIRKLLEPFGKDQLIEIFKEAALKDSSIIARISQAAESESVHRKIFVHGLGWDATTETLVSVFKQYGEIEECNVVTDKVTGKSKGYGFVLFKTRAGARKALKEPQKKIGNRMTACQLSSFGPVPNHPIPDPTGRKIYVANVGSHVNPEKLRAFFAKFGEIEEGPLGYDRITGKLKGFAIFVYKTTDGCKKALEEPIKLFEGCSLQCKRAVEGLQANKNKTGLVPALPPDLVLTYGMGLNPGMVSQNVNPAALMGQNAGIGVLNPALGTSLNQMGLSPSVASGLSSANRSGTTPPMGLGGGFGGQQGINSISPSVIGSYGSHAALQGLGAYQSAQFGQSSAAARSQSGIGSIGTLPSYFGR</sequence>
<accession>A0A834YY92</accession>
<evidence type="ECO:0000259" key="4">
    <source>
        <dbReference type="PROSITE" id="PS50102"/>
    </source>
</evidence>
<dbReference type="OMA" id="ESDPTHR"/>
<dbReference type="OrthoDB" id="1875751at2759"/>
<feature type="domain" description="RRM" evidence="4">
    <location>
        <begin position="125"/>
        <end position="225"/>
    </location>
</feature>
<feature type="compositionally biased region" description="Acidic residues" evidence="3">
    <location>
        <begin position="27"/>
        <end position="77"/>
    </location>
</feature>
<dbReference type="PROSITE" id="PS50102">
    <property type="entry name" value="RRM"/>
    <property type="match status" value="2"/>
</dbReference>
<feature type="region of interest" description="Disordered" evidence="3">
    <location>
        <begin position="1"/>
        <end position="83"/>
    </location>
</feature>
<proteinExistence type="predicted"/>
<keyword evidence="6" id="KW-1185">Reference proteome</keyword>
<dbReference type="InterPro" id="IPR012677">
    <property type="entry name" value="Nucleotide-bd_a/b_plait_sf"/>
</dbReference>
<dbReference type="PANTHER" id="PTHR48024:SF9">
    <property type="entry name" value="UBP1-ASSOCIATED PROTEINS 1A-RELATED"/>
    <property type="match status" value="1"/>
</dbReference>
<dbReference type="Gene3D" id="3.30.70.330">
    <property type="match status" value="2"/>
</dbReference>
<dbReference type="AlphaFoldDB" id="A0A834YY92"/>
<evidence type="ECO:0000256" key="3">
    <source>
        <dbReference type="SAM" id="MobiDB-lite"/>
    </source>
</evidence>
<dbReference type="InterPro" id="IPR050886">
    <property type="entry name" value="RNA-binding_reg"/>
</dbReference>
<dbReference type="Pfam" id="PF00076">
    <property type="entry name" value="RRM_1"/>
    <property type="match status" value="2"/>
</dbReference>
<dbReference type="InterPro" id="IPR000504">
    <property type="entry name" value="RRM_dom"/>
</dbReference>